<keyword evidence="3" id="KW-1185">Reference proteome</keyword>
<evidence type="ECO:0000256" key="1">
    <source>
        <dbReference type="SAM" id="MobiDB-lite"/>
    </source>
</evidence>
<evidence type="ECO:0000313" key="2">
    <source>
        <dbReference type="EMBL" id="KAJ7417852.1"/>
    </source>
</evidence>
<gene>
    <name evidence="2" type="ORF">WISP_62334</name>
</gene>
<protein>
    <submittedName>
        <fullName evidence="2">Uncharacterized protein</fullName>
    </submittedName>
</protein>
<accession>A0ABQ9DGA1</accession>
<feature type="compositionally biased region" description="Gly residues" evidence="1">
    <location>
        <begin position="201"/>
        <end position="246"/>
    </location>
</feature>
<dbReference type="Proteomes" id="UP001145742">
    <property type="component" value="Unassembled WGS sequence"/>
</dbReference>
<dbReference type="EMBL" id="WHWB01033728">
    <property type="protein sequence ID" value="KAJ7417852.1"/>
    <property type="molecule type" value="Genomic_DNA"/>
</dbReference>
<proteinExistence type="predicted"/>
<reference evidence="2" key="1">
    <citation type="submission" date="2019-10" db="EMBL/GenBank/DDBJ databases">
        <authorList>
            <person name="Soares A.E.R."/>
            <person name="Aleixo A."/>
            <person name="Schneider P."/>
            <person name="Miyaki C.Y."/>
            <person name="Schneider M.P."/>
            <person name="Mello C."/>
            <person name="Vasconcelos A.T.R."/>
        </authorList>
    </citation>
    <scope>NUCLEOTIDE SEQUENCE</scope>
    <source>
        <tissue evidence="2">Muscle</tissue>
    </source>
</reference>
<evidence type="ECO:0000313" key="3">
    <source>
        <dbReference type="Proteomes" id="UP001145742"/>
    </source>
</evidence>
<feature type="region of interest" description="Disordered" evidence="1">
    <location>
        <begin position="127"/>
        <end position="261"/>
    </location>
</feature>
<organism evidence="2 3">
    <name type="scientific">Willisornis vidua</name>
    <name type="common">Xingu scale-backed antbird</name>
    <dbReference type="NCBI Taxonomy" id="1566151"/>
    <lineage>
        <taxon>Eukaryota</taxon>
        <taxon>Metazoa</taxon>
        <taxon>Chordata</taxon>
        <taxon>Craniata</taxon>
        <taxon>Vertebrata</taxon>
        <taxon>Euteleostomi</taxon>
        <taxon>Archelosauria</taxon>
        <taxon>Archosauria</taxon>
        <taxon>Dinosauria</taxon>
        <taxon>Saurischia</taxon>
        <taxon>Theropoda</taxon>
        <taxon>Coelurosauria</taxon>
        <taxon>Aves</taxon>
        <taxon>Neognathae</taxon>
        <taxon>Neoaves</taxon>
        <taxon>Telluraves</taxon>
        <taxon>Australaves</taxon>
        <taxon>Passeriformes</taxon>
        <taxon>Thamnophilidae</taxon>
        <taxon>Willisornis</taxon>
    </lineage>
</organism>
<name>A0ABQ9DGA1_9PASS</name>
<feature type="compositionally biased region" description="Low complexity" evidence="1">
    <location>
        <begin position="247"/>
        <end position="261"/>
    </location>
</feature>
<comment type="caution">
    <text evidence="2">The sequence shown here is derived from an EMBL/GenBank/DDBJ whole genome shotgun (WGS) entry which is preliminary data.</text>
</comment>
<sequence length="261" mass="27217">MQTSRGCHNRESRRHQLAIHNCIADNPSKLLRPSSCLTQASWINQITRNIGNRKQCDTGRGRGGKGEIHRTRSCVGNRNWIGQTRRVQSKVPKFRKNLSQSSAPGIILWRIVLLRHGVLIIGARQRWKPRTCRSRRTEARWTGHGPRRAGRDGSSARGLTGNPPRGLSGSGTKRKHSSGSKWDRIGTGVTGQSLSSSSRSGRGGGIGGGSKSGSGSSRRGGGGGSRSGGSGPGSSSGPGSGSGGGPASSSPGSDNSGSHSA</sequence>